<protein>
    <recommendedName>
        <fullName evidence="3">Glutaredoxin</fullName>
    </recommendedName>
</protein>
<organism evidence="1 2">
    <name type="scientific">Alkalicella caledoniensis</name>
    <dbReference type="NCBI Taxonomy" id="2731377"/>
    <lineage>
        <taxon>Bacteria</taxon>
        <taxon>Bacillati</taxon>
        <taxon>Bacillota</taxon>
        <taxon>Clostridia</taxon>
        <taxon>Eubacteriales</taxon>
        <taxon>Proteinivoracaceae</taxon>
        <taxon>Alkalicella</taxon>
    </lineage>
</organism>
<sequence length="73" mass="8317">MNSIKEKLTKDFAGKANIEFVDIFSDDVQEYSEILKMVDSGLVTLPITLVNNLPRFHGGLNYDDIKELLESRQ</sequence>
<reference evidence="1 2" key="1">
    <citation type="submission" date="2020-07" db="EMBL/GenBank/DDBJ databases">
        <title>Alkalicella. sp. LB2 genome.</title>
        <authorList>
            <person name="Postec A."/>
            <person name="Quemeneur M."/>
        </authorList>
    </citation>
    <scope>NUCLEOTIDE SEQUENCE [LARGE SCALE GENOMIC DNA]</scope>
    <source>
        <strain evidence="1 2">LB2</strain>
    </source>
</reference>
<accession>A0A7G9W4N7</accession>
<dbReference type="AlphaFoldDB" id="A0A7G9W4N7"/>
<dbReference type="Proteomes" id="UP000516160">
    <property type="component" value="Chromosome"/>
</dbReference>
<dbReference type="KEGG" id="acae:HYG86_02130"/>
<dbReference type="RefSeq" id="WP_213167317.1">
    <property type="nucleotide sequence ID" value="NZ_CP058559.1"/>
</dbReference>
<gene>
    <name evidence="1" type="ORF">HYG86_02130</name>
</gene>
<name>A0A7G9W4N7_ALKCA</name>
<keyword evidence="2" id="KW-1185">Reference proteome</keyword>
<dbReference type="EMBL" id="CP058559">
    <property type="protein sequence ID" value="QNO13649.1"/>
    <property type="molecule type" value="Genomic_DNA"/>
</dbReference>
<evidence type="ECO:0000313" key="2">
    <source>
        <dbReference type="Proteomes" id="UP000516160"/>
    </source>
</evidence>
<evidence type="ECO:0008006" key="3">
    <source>
        <dbReference type="Google" id="ProtNLM"/>
    </source>
</evidence>
<evidence type="ECO:0000313" key="1">
    <source>
        <dbReference type="EMBL" id="QNO13649.1"/>
    </source>
</evidence>
<proteinExistence type="predicted"/>